<protein>
    <submittedName>
        <fullName evidence="3">Pyruvate kinase-like</fullName>
    </submittedName>
</protein>
<dbReference type="Pfam" id="PF02887">
    <property type="entry name" value="PK_C"/>
    <property type="match status" value="1"/>
</dbReference>
<dbReference type="AlphaFoldDB" id="A0A9R0F4C1"/>
<dbReference type="GO" id="GO:0000287">
    <property type="term" value="F:magnesium ion binding"/>
    <property type="evidence" value="ECO:0007669"/>
    <property type="project" value="InterPro"/>
</dbReference>
<feature type="domain" description="Pyruvate kinase C-terminal" evidence="1">
    <location>
        <begin position="276"/>
        <end position="392"/>
    </location>
</feature>
<dbReference type="Proteomes" id="UP000829999">
    <property type="component" value="Chromosome 29"/>
</dbReference>
<dbReference type="GO" id="GO:0004743">
    <property type="term" value="F:pyruvate kinase activity"/>
    <property type="evidence" value="ECO:0007669"/>
    <property type="project" value="InterPro"/>
</dbReference>
<keyword evidence="2" id="KW-1185">Reference proteome</keyword>
<dbReference type="OrthoDB" id="6894596at2759"/>
<organism evidence="2 3">
    <name type="scientific">Spodoptera frugiperda</name>
    <name type="common">Fall armyworm</name>
    <dbReference type="NCBI Taxonomy" id="7108"/>
    <lineage>
        <taxon>Eukaryota</taxon>
        <taxon>Metazoa</taxon>
        <taxon>Ecdysozoa</taxon>
        <taxon>Arthropoda</taxon>
        <taxon>Hexapoda</taxon>
        <taxon>Insecta</taxon>
        <taxon>Pterygota</taxon>
        <taxon>Neoptera</taxon>
        <taxon>Endopterygota</taxon>
        <taxon>Lepidoptera</taxon>
        <taxon>Glossata</taxon>
        <taxon>Ditrysia</taxon>
        <taxon>Noctuoidea</taxon>
        <taxon>Noctuidae</taxon>
        <taxon>Amphipyrinae</taxon>
        <taxon>Spodoptera</taxon>
    </lineage>
</organism>
<dbReference type="Gene3D" id="3.40.1380.20">
    <property type="entry name" value="Pyruvate kinase, C-terminal domain"/>
    <property type="match status" value="1"/>
</dbReference>
<dbReference type="SUPFAM" id="SSF52935">
    <property type="entry name" value="PK C-terminal domain-like"/>
    <property type="match status" value="1"/>
</dbReference>
<dbReference type="InterPro" id="IPR036918">
    <property type="entry name" value="Pyrv_Knase_C_sf"/>
</dbReference>
<reference evidence="3" key="1">
    <citation type="submission" date="2025-08" db="UniProtKB">
        <authorList>
            <consortium name="RefSeq"/>
        </authorList>
    </citation>
    <scope>IDENTIFICATION</scope>
    <source>
        <tissue evidence="3">Whole larval tissue</tissue>
    </source>
</reference>
<gene>
    <name evidence="3" type="primary">LOC118268392</name>
</gene>
<dbReference type="InterPro" id="IPR015795">
    <property type="entry name" value="Pyrv_Knase_C"/>
</dbReference>
<dbReference type="GO" id="GO:0030955">
    <property type="term" value="F:potassium ion binding"/>
    <property type="evidence" value="ECO:0007669"/>
    <property type="project" value="InterPro"/>
</dbReference>
<dbReference type="PANTHER" id="PTHR11817">
    <property type="entry name" value="PYRUVATE KINASE"/>
    <property type="match status" value="1"/>
</dbReference>
<dbReference type="InterPro" id="IPR001697">
    <property type="entry name" value="Pyr_Knase"/>
</dbReference>
<evidence type="ECO:0000259" key="1">
    <source>
        <dbReference type="Pfam" id="PF02887"/>
    </source>
</evidence>
<name>A0A9R0F4C1_SPOFR</name>
<sequence length="408" mass="46530">MVWWMKHNPSKRMEGVFFGLETENDTVYETINVMYDCQNESYDGYDIRALVSAGVNIINVDMTIHDNGFFQKIKNDIDFFEKIPDNVSSVYIPIALSVTMSANNPFDFDERVDIIILKDVTSTDQLREFKKQNKKLSSMTILLWPPYLGIVDLNELIKISSGLILDPSMGDVFDVYYNVLKLCKDARKPVFYMDPFIVEDYYEGPSNDRELLIQVRKLIVNRFDGVILKNRGNRPPIEFIQSFIRATEVLEKNSNLMADYFNKSFPLLLPVLQPYSVALSASIAALTCGARAIFVFTSTGSSAKDLSCSSPPCRVIAITRNEKTARKMHLYRKIMPLLYQEKRLGSWQEERLARTVFGVKFCIKCGLLDYKAKLVVLAPTDQGAAYCNSFQILNVSYIMNSYLCGGEM</sequence>
<evidence type="ECO:0000313" key="2">
    <source>
        <dbReference type="Proteomes" id="UP000829999"/>
    </source>
</evidence>
<proteinExistence type="predicted"/>
<dbReference type="RefSeq" id="XP_050562324.1">
    <property type="nucleotide sequence ID" value="XM_050706367.1"/>
</dbReference>
<dbReference type="GeneID" id="118268392"/>
<evidence type="ECO:0000313" key="3">
    <source>
        <dbReference type="RefSeq" id="XP_050562324.1"/>
    </source>
</evidence>
<accession>A0A9R0F4C1</accession>